<dbReference type="Pfam" id="PF12551">
    <property type="entry name" value="PHBC_N"/>
    <property type="match status" value="1"/>
</dbReference>
<evidence type="ECO:0000256" key="3">
    <source>
        <dbReference type="SAM" id="MobiDB-lite"/>
    </source>
</evidence>
<dbReference type="PANTHER" id="PTHR36837">
    <property type="entry name" value="POLY(3-HYDROXYALKANOATE) POLYMERASE SUBUNIT PHAC"/>
    <property type="match status" value="1"/>
</dbReference>
<dbReference type="GO" id="GO:0016746">
    <property type="term" value="F:acyltransferase activity"/>
    <property type="evidence" value="ECO:0007669"/>
    <property type="project" value="UniProtKB-KW"/>
</dbReference>
<feature type="domain" description="Poly-beta-hydroxybutyrate polymerase N-terminal" evidence="5">
    <location>
        <begin position="44"/>
        <end position="84"/>
    </location>
</feature>
<name>A0A7M3T6R9_9RHOB</name>
<keyword evidence="7" id="KW-1185">Reference proteome</keyword>
<dbReference type="EMBL" id="CP049056">
    <property type="protein sequence ID" value="QIE57700.1"/>
    <property type="molecule type" value="Genomic_DNA"/>
</dbReference>
<evidence type="ECO:0000313" key="6">
    <source>
        <dbReference type="EMBL" id="QIE57700.1"/>
    </source>
</evidence>
<dbReference type="SUPFAM" id="SSF53474">
    <property type="entry name" value="alpha/beta-Hydrolases"/>
    <property type="match status" value="1"/>
</dbReference>
<dbReference type="Pfam" id="PF07167">
    <property type="entry name" value="PhaC_N"/>
    <property type="match status" value="1"/>
</dbReference>
<gene>
    <name evidence="6" type="ORF">G5B40_01415</name>
</gene>
<evidence type="ECO:0000259" key="5">
    <source>
        <dbReference type="Pfam" id="PF12551"/>
    </source>
</evidence>
<keyword evidence="1" id="KW-0808">Transferase</keyword>
<evidence type="ECO:0000313" key="7">
    <source>
        <dbReference type="Proteomes" id="UP000503336"/>
    </source>
</evidence>
<dbReference type="Gene3D" id="3.40.50.1820">
    <property type="entry name" value="alpha/beta hydrolase"/>
    <property type="match status" value="1"/>
</dbReference>
<feature type="region of interest" description="Disordered" evidence="3">
    <location>
        <begin position="1"/>
        <end position="32"/>
    </location>
</feature>
<dbReference type="Proteomes" id="UP000503336">
    <property type="component" value="Chromosome"/>
</dbReference>
<dbReference type="AlphaFoldDB" id="A0A7M3T6R9"/>
<dbReference type="InterPro" id="IPR010941">
    <property type="entry name" value="PhaC_N"/>
</dbReference>
<proteinExistence type="predicted"/>
<feature type="domain" description="Poly-beta-hydroxybutyrate polymerase N-terminal" evidence="4">
    <location>
        <begin position="122"/>
        <end position="291"/>
    </location>
</feature>
<sequence length="611" mass="68403">MRKKAGSEVSQARPHSSQPASQAAPTARPAGATVADFHEGSQVAEMIDRATHAGLARLTLGLSPAALMGSWADWAVHLAMSPGKQMHLVEEAVRKQSRLRQYAMRCATSQDDAPACIEPLPQDRRFRADAWNKPPFNLIYQNFLLNQQWWHKATTGIPGVTRQHENAVSFAARQVLDMFAPSNFLPTNPELIERTVNEGGKNLYRGFLNFIEDYERVVAQRPPAGAEAFRVGENLATTPGRVVYRNRLIELLQYAPTTEKVRPEPVLIVPAWIMKYYILDLSEQNSLVRWLTDQGFTVFMISWKNPDNRDRDLGMEDYRELGVMAALDAVEDISGSNKIHATGYCLGGTLLTIAAAAMARDGDDRLASISLLAAQADFTEAGEIMLFTNESQVAFLEDMMWEKGYLDAKQMAGAFQILRSNDLIWSQILRVYLMGERHPMNDLMAWNSDATRMPYRMHSEYLHKLFLENELATGKYEVADRPVALTDIRAPIFSVGTETDHVAPWRSVHKIHLLTDTDVTFALTSGGHNAGIVSEPGHPRRHYRVAKTLHGDPYLDAETWAEKAEMKDGSWWREWGEWLGSHSGKPVSPPSLGSERYAPICDAPGAYVLQN</sequence>
<dbReference type="InterPro" id="IPR022211">
    <property type="entry name" value="PHBC_N"/>
</dbReference>
<evidence type="ECO:0000256" key="2">
    <source>
        <dbReference type="ARBA" id="ARBA00023315"/>
    </source>
</evidence>
<organism evidence="6 7">
    <name type="scientific">Pikeienuella piscinae</name>
    <dbReference type="NCBI Taxonomy" id="2748098"/>
    <lineage>
        <taxon>Bacteria</taxon>
        <taxon>Pseudomonadati</taxon>
        <taxon>Pseudomonadota</taxon>
        <taxon>Alphaproteobacteria</taxon>
        <taxon>Rhodobacterales</taxon>
        <taxon>Paracoccaceae</taxon>
        <taxon>Pikeienuella</taxon>
    </lineage>
</organism>
<evidence type="ECO:0000256" key="1">
    <source>
        <dbReference type="ARBA" id="ARBA00022679"/>
    </source>
</evidence>
<reference evidence="6 7" key="1">
    <citation type="submission" date="2020-02" db="EMBL/GenBank/DDBJ databases">
        <title>complete genome sequence of Rhodobacteraceae bacterium.</title>
        <authorList>
            <person name="Park J."/>
            <person name="Kim Y.-S."/>
            <person name="Kim K.-H."/>
        </authorList>
    </citation>
    <scope>NUCLEOTIDE SEQUENCE [LARGE SCALE GENOMIC DNA]</scope>
    <source>
        <strain evidence="6 7">RR4-56</strain>
    </source>
</reference>
<dbReference type="KEGG" id="hdh:G5B40_01415"/>
<evidence type="ECO:0000259" key="4">
    <source>
        <dbReference type="Pfam" id="PF07167"/>
    </source>
</evidence>
<accession>A0A7M3T6R9</accession>
<dbReference type="InterPro" id="IPR029058">
    <property type="entry name" value="AB_hydrolase_fold"/>
</dbReference>
<keyword evidence="6" id="KW-0378">Hydrolase</keyword>
<dbReference type="InterPro" id="IPR051321">
    <property type="entry name" value="PHA/PHB_synthase"/>
</dbReference>
<feature type="compositionally biased region" description="Low complexity" evidence="3">
    <location>
        <begin position="10"/>
        <end position="32"/>
    </location>
</feature>
<keyword evidence="2" id="KW-0012">Acyltransferase</keyword>
<dbReference type="GO" id="GO:0042619">
    <property type="term" value="P:poly-hydroxybutyrate biosynthetic process"/>
    <property type="evidence" value="ECO:0007669"/>
    <property type="project" value="InterPro"/>
</dbReference>
<protein>
    <submittedName>
        <fullName evidence="6">Alpha/beta fold hydrolase</fullName>
    </submittedName>
</protein>
<dbReference type="PANTHER" id="PTHR36837:SF5">
    <property type="entry name" value="POLY-3-HYDROXYBUTYRATE SYNTHASE"/>
    <property type="match status" value="1"/>
</dbReference>
<dbReference type="GO" id="GO:0016787">
    <property type="term" value="F:hydrolase activity"/>
    <property type="evidence" value="ECO:0007669"/>
    <property type="project" value="UniProtKB-KW"/>
</dbReference>